<feature type="transmembrane region" description="Helical" evidence="6">
    <location>
        <begin position="133"/>
        <end position="155"/>
    </location>
</feature>
<dbReference type="Proteomes" id="UP001317191">
    <property type="component" value="Unassembled WGS sequence"/>
</dbReference>
<feature type="transmembrane region" description="Helical" evidence="6">
    <location>
        <begin position="45"/>
        <end position="66"/>
    </location>
</feature>
<feature type="transmembrane region" description="Helical" evidence="6">
    <location>
        <begin position="78"/>
        <end position="98"/>
    </location>
</feature>
<dbReference type="PIRSF" id="PIRSF005859">
    <property type="entry name" value="PBR"/>
    <property type="match status" value="1"/>
</dbReference>
<evidence type="ECO:0000256" key="5">
    <source>
        <dbReference type="ARBA" id="ARBA00023136"/>
    </source>
</evidence>
<keyword evidence="8" id="KW-1185">Reference proteome</keyword>
<dbReference type="InterPro" id="IPR038330">
    <property type="entry name" value="TspO/MBR-related_sf"/>
</dbReference>
<evidence type="ECO:0000256" key="4">
    <source>
        <dbReference type="ARBA" id="ARBA00022989"/>
    </source>
</evidence>
<evidence type="ECO:0000256" key="6">
    <source>
        <dbReference type="SAM" id="Phobius"/>
    </source>
</evidence>
<dbReference type="Gene3D" id="1.20.1260.100">
    <property type="entry name" value="TspO/MBR protein"/>
    <property type="match status" value="1"/>
</dbReference>
<feature type="transmembrane region" description="Helical" evidence="6">
    <location>
        <begin position="104"/>
        <end position="121"/>
    </location>
</feature>
<evidence type="ECO:0000313" key="8">
    <source>
        <dbReference type="Proteomes" id="UP001317191"/>
    </source>
</evidence>
<dbReference type="CDD" id="cd15904">
    <property type="entry name" value="TSPO_MBR"/>
    <property type="match status" value="1"/>
</dbReference>
<reference evidence="7 8" key="1">
    <citation type="submission" date="2022-05" db="EMBL/GenBank/DDBJ databases">
        <title>Flavobacterium sp., isolated from activated sludge.</title>
        <authorList>
            <person name="Ran Q."/>
        </authorList>
    </citation>
    <scope>NUCLEOTIDE SEQUENCE [LARGE SCALE GENOMIC DNA]</scope>
    <source>
        <strain evidence="7 8">HXWNR70</strain>
    </source>
</reference>
<comment type="caution">
    <text evidence="7">The sequence shown here is derived from an EMBL/GenBank/DDBJ whole genome shotgun (WGS) entry which is preliminary data.</text>
</comment>
<keyword evidence="5 6" id="KW-0472">Membrane</keyword>
<comment type="subcellular location">
    <subcellularLocation>
        <location evidence="1">Membrane</location>
        <topology evidence="1">Multi-pass membrane protein</topology>
    </subcellularLocation>
</comment>
<organism evidence="7 8">
    <name type="scientific">Flavobacterium luminosum</name>
    <dbReference type="NCBI Taxonomy" id="2949086"/>
    <lineage>
        <taxon>Bacteria</taxon>
        <taxon>Pseudomonadati</taxon>
        <taxon>Bacteroidota</taxon>
        <taxon>Flavobacteriia</taxon>
        <taxon>Flavobacteriales</taxon>
        <taxon>Flavobacteriaceae</taxon>
        <taxon>Flavobacterium</taxon>
    </lineage>
</organism>
<protein>
    <submittedName>
        <fullName evidence="7">Tryptophan-rich sensory protein</fullName>
    </submittedName>
</protein>
<gene>
    <name evidence="7" type="ORF">NAT50_08035</name>
</gene>
<dbReference type="Pfam" id="PF03073">
    <property type="entry name" value="TspO_MBR"/>
    <property type="match status" value="1"/>
</dbReference>
<evidence type="ECO:0000256" key="3">
    <source>
        <dbReference type="ARBA" id="ARBA00022692"/>
    </source>
</evidence>
<keyword evidence="4 6" id="KW-1133">Transmembrane helix</keyword>
<dbReference type="EMBL" id="JAMLJM010000005">
    <property type="protein sequence ID" value="MCL9809307.1"/>
    <property type="molecule type" value="Genomic_DNA"/>
</dbReference>
<comment type="similarity">
    <text evidence="2">Belongs to the TspO/BZRP family.</text>
</comment>
<evidence type="ECO:0000256" key="2">
    <source>
        <dbReference type="ARBA" id="ARBA00007524"/>
    </source>
</evidence>
<name>A0ABT0TP89_9FLAO</name>
<dbReference type="PANTHER" id="PTHR10057">
    <property type="entry name" value="PERIPHERAL-TYPE BENZODIAZEPINE RECEPTOR"/>
    <property type="match status" value="1"/>
</dbReference>
<evidence type="ECO:0000313" key="7">
    <source>
        <dbReference type="EMBL" id="MCL9809307.1"/>
    </source>
</evidence>
<keyword evidence="3 6" id="KW-0812">Transmembrane</keyword>
<accession>A0ABT0TP89</accession>
<sequence>MNWTKTVIAVVACLSVGYLSSFITRSAITNWYSTLEKPFFNPPNWLFAPVWSSLYILMGIALGIVWSKYQKNNAEVKNALQVFVFQLLLNALWSLLFFGLKNPLLAFIEIILLWLVIYEAIKSFRKIDGLASKLLIPYLAWVSFATILNGSIWYLNR</sequence>
<dbReference type="PANTHER" id="PTHR10057:SF0">
    <property type="entry name" value="TRANSLOCATOR PROTEIN"/>
    <property type="match status" value="1"/>
</dbReference>
<proteinExistence type="inferred from homology"/>
<evidence type="ECO:0000256" key="1">
    <source>
        <dbReference type="ARBA" id="ARBA00004141"/>
    </source>
</evidence>
<dbReference type="InterPro" id="IPR004307">
    <property type="entry name" value="TspO_MBR"/>
</dbReference>